<keyword evidence="2" id="KW-1185">Reference proteome</keyword>
<comment type="caution">
    <text evidence="1">The sequence shown here is derived from an EMBL/GenBank/DDBJ whole genome shotgun (WGS) entry which is preliminary data.</text>
</comment>
<reference evidence="1" key="1">
    <citation type="submission" date="2020-05" db="EMBL/GenBank/DDBJ databases">
        <title>Large-scale comparative analyses of tick genomes elucidate their genetic diversity and vector capacities.</title>
        <authorList>
            <person name="Jia N."/>
            <person name="Wang J."/>
            <person name="Shi W."/>
            <person name="Du L."/>
            <person name="Sun Y."/>
            <person name="Zhan W."/>
            <person name="Jiang J."/>
            <person name="Wang Q."/>
            <person name="Zhang B."/>
            <person name="Ji P."/>
            <person name="Sakyi L.B."/>
            <person name="Cui X."/>
            <person name="Yuan T."/>
            <person name="Jiang B."/>
            <person name="Yang W."/>
            <person name="Lam T.T.-Y."/>
            <person name="Chang Q."/>
            <person name="Ding S."/>
            <person name="Wang X."/>
            <person name="Zhu J."/>
            <person name="Ruan X."/>
            <person name="Zhao L."/>
            <person name="Wei J."/>
            <person name="Que T."/>
            <person name="Du C."/>
            <person name="Cheng J."/>
            <person name="Dai P."/>
            <person name="Han X."/>
            <person name="Huang E."/>
            <person name="Gao Y."/>
            <person name="Liu J."/>
            <person name="Shao H."/>
            <person name="Ye R."/>
            <person name="Li L."/>
            <person name="Wei W."/>
            <person name="Wang X."/>
            <person name="Wang C."/>
            <person name="Yang T."/>
            <person name="Huo Q."/>
            <person name="Li W."/>
            <person name="Guo W."/>
            <person name="Chen H."/>
            <person name="Zhou L."/>
            <person name="Ni X."/>
            <person name="Tian J."/>
            <person name="Zhou Y."/>
            <person name="Sheng Y."/>
            <person name="Liu T."/>
            <person name="Pan Y."/>
            <person name="Xia L."/>
            <person name="Li J."/>
            <person name="Zhao F."/>
            <person name="Cao W."/>
        </authorList>
    </citation>
    <scope>NUCLEOTIDE SEQUENCE</scope>
    <source>
        <strain evidence="1">Hyas-2018</strain>
    </source>
</reference>
<proteinExistence type="predicted"/>
<dbReference type="Proteomes" id="UP000821845">
    <property type="component" value="Chromosome 1"/>
</dbReference>
<evidence type="ECO:0000313" key="1">
    <source>
        <dbReference type="EMBL" id="KAH6944618.1"/>
    </source>
</evidence>
<organism evidence="1 2">
    <name type="scientific">Hyalomma asiaticum</name>
    <name type="common">Tick</name>
    <dbReference type="NCBI Taxonomy" id="266040"/>
    <lineage>
        <taxon>Eukaryota</taxon>
        <taxon>Metazoa</taxon>
        <taxon>Ecdysozoa</taxon>
        <taxon>Arthropoda</taxon>
        <taxon>Chelicerata</taxon>
        <taxon>Arachnida</taxon>
        <taxon>Acari</taxon>
        <taxon>Parasitiformes</taxon>
        <taxon>Ixodida</taxon>
        <taxon>Ixodoidea</taxon>
        <taxon>Ixodidae</taxon>
        <taxon>Hyalomminae</taxon>
        <taxon>Hyalomma</taxon>
    </lineage>
</organism>
<gene>
    <name evidence="1" type="ORF">HPB50_004269</name>
</gene>
<evidence type="ECO:0000313" key="2">
    <source>
        <dbReference type="Proteomes" id="UP000821845"/>
    </source>
</evidence>
<name>A0ACB7TCD7_HYAAI</name>
<sequence length="284" mass="31131">MQYFATLTIGTPPQNFKMLVDTGSSNFWVPSIDCDDSMVCRNSAKFDCSKSSTCIKGRRTVRIRYSGGVVRGNMTVDNVGVASLTVAPYKFVEVGHSDGKIYRKAQYDGIFGLAYPGLAQGGQIPLFDTMMRRNIVTERVFSIYLSKQPSEQNGGELYFGGIDTQRYTGDIHYVAVNERVHWQVPMDNIDVQGTQLCVGGCNAIVDSGNSFLSGPSDEVETLNNVIGANKTSAGFITIPTGGAECFTRIDSNRSGDWVLGAVFMRTYYTVFDRLQDRVGFATAV</sequence>
<protein>
    <submittedName>
        <fullName evidence="1">Uncharacterized protein</fullName>
    </submittedName>
</protein>
<accession>A0ACB7TCD7</accession>
<dbReference type="EMBL" id="CM023481">
    <property type="protein sequence ID" value="KAH6944618.1"/>
    <property type="molecule type" value="Genomic_DNA"/>
</dbReference>